<dbReference type="AlphaFoldDB" id="I4BA05"/>
<dbReference type="OrthoDB" id="9799862at2"/>
<dbReference type="EMBL" id="CP002959">
    <property type="protein sequence ID" value="AFM14112.1"/>
    <property type="molecule type" value="Genomic_DNA"/>
</dbReference>
<evidence type="ECO:0000313" key="1">
    <source>
        <dbReference type="EMBL" id="AFM14112.1"/>
    </source>
</evidence>
<keyword evidence="1" id="KW-0969">Cilium</keyword>
<dbReference type="STRING" id="869212.Turpa_3475"/>
<dbReference type="Pfam" id="PF06289">
    <property type="entry name" value="FlbD"/>
    <property type="match status" value="1"/>
</dbReference>
<keyword evidence="2" id="KW-1185">Reference proteome</keyword>
<dbReference type="KEGG" id="tpx:Turpa_3475"/>
<dbReference type="RefSeq" id="WP_014804600.1">
    <property type="nucleotide sequence ID" value="NC_018020.1"/>
</dbReference>
<keyword evidence="1" id="KW-0282">Flagellum</keyword>
<dbReference type="InterPro" id="IPR009384">
    <property type="entry name" value="SwrD-like"/>
</dbReference>
<dbReference type="Proteomes" id="UP000006048">
    <property type="component" value="Chromosome"/>
</dbReference>
<organism evidence="1 2">
    <name type="scientific">Turneriella parva (strain ATCC BAA-1111 / DSM 21527 / NCTC 11395 / H)</name>
    <name type="common">Leptospira parva</name>
    <dbReference type="NCBI Taxonomy" id="869212"/>
    <lineage>
        <taxon>Bacteria</taxon>
        <taxon>Pseudomonadati</taxon>
        <taxon>Spirochaetota</taxon>
        <taxon>Spirochaetia</taxon>
        <taxon>Leptospirales</taxon>
        <taxon>Leptospiraceae</taxon>
        <taxon>Turneriella</taxon>
    </lineage>
</organism>
<reference evidence="1 2" key="1">
    <citation type="submission" date="2012-06" db="EMBL/GenBank/DDBJ databases">
        <title>The complete chromosome of genome of Turneriella parva DSM 21527.</title>
        <authorList>
            <consortium name="US DOE Joint Genome Institute (JGI-PGF)"/>
            <person name="Lucas S."/>
            <person name="Han J."/>
            <person name="Lapidus A."/>
            <person name="Bruce D."/>
            <person name="Goodwin L."/>
            <person name="Pitluck S."/>
            <person name="Peters L."/>
            <person name="Kyrpides N."/>
            <person name="Mavromatis K."/>
            <person name="Ivanova N."/>
            <person name="Mikhailova N."/>
            <person name="Chertkov O."/>
            <person name="Detter J.C."/>
            <person name="Tapia R."/>
            <person name="Han C."/>
            <person name="Land M."/>
            <person name="Hauser L."/>
            <person name="Markowitz V."/>
            <person name="Cheng J.-F."/>
            <person name="Hugenholtz P."/>
            <person name="Woyke T."/>
            <person name="Wu D."/>
            <person name="Gronow S."/>
            <person name="Wellnitz S."/>
            <person name="Brambilla E."/>
            <person name="Klenk H.-P."/>
            <person name="Eisen J.A."/>
        </authorList>
    </citation>
    <scope>NUCLEOTIDE SEQUENCE [LARGE SCALE GENOMIC DNA]</scope>
    <source>
        <strain evidence="2">ATCC BAA-1111 / DSM 21527 / NCTC 11395 / H</strain>
    </source>
</reference>
<evidence type="ECO:0000313" key="2">
    <source>
        <dbReference type="Proteomes" id="UP000006048"/>
    </source>
</evidence>
<dbReference type="PANTHER" id="PTHR39185:SF1">
    <property type="entry name" value="SWARMING MOTILITY PROTEIN SWRD"/>
    <property type="match status" value="1"/>
</dbReference>
<dbReference type="PANTHER" id="PTHR39185">
    <property type="entry name" value="SWARMING MOTILITY PROTEIN SWRD"/>
    <property type="match status" value="1"/>
</dbReference>
<keyword evidence="1" id="KW-0966">Cell projection</keyword>
<proteinExistence type="predicted"/>
<name>I4BA05_TURPD</name>
<accession>I4BA05</accession>
<protein>
    <submittedName>
        <fullName evidence="1">Flagellar FlbD family protein</fullName>
    </submittedName>
</protein>
<gene>
    <name evidence="1" type="ordered locus">Turpa_3475</name>
</gene>
<sequence>MIKVRRLNGKVFYLNHNLIETIEDTPDTVVKLTNGTKYVVRDGADALLERVIAFNRQIFAEKMRTE</sequence>
<dbReference type="HOGENOM" id="CLU_173020_1_0_12"/>